<dbReference type="InterPro" id="IPR013321">
    <property type="entry name" value="Arc_rbn_hlx_hlx"/>
</dbReference>
<sequence>MAMNLRLRDDQTDALKRRAEQEGVSMHAIVLKAVDDYLARTAQQAMVRKTAKEQTAKWAELLERLK</sequence>
<reference evidence="1 2" key="1">
    <citation type="submission" date="2020-09" db="EMBL/GenBank/DDBJ databases">
        <title>Biosynthesis of the nuclear factor of activated T cells inhibitor NFAT-133 and its congeners in Streptomyces pactum.</title>
        <authorList>
            <person name="Zhou W."/>
            <person name="Posri P."/>
            <person name="Abugrain M.E."/>
            <person name="Weisberg A.J."/>
            <person name="Chang J.H."/>
            <person name="Mahmud T."/>
        </authorList>
    </citation>
    <scope>NUCLEOTIDE SEQUENCE [LARGE SCALE GENOMIC DNA]</scope>
    <source>
        <strain evidence="1 2">ATCC 27456</strain>
    </source>
</reference>
<dbReference type="EMBL" id="JACYXC010000001">
    <property type="protein sequence ID" value="MBH5336724.1"/>
    <property type="molecule type" value="Genomic_DNA"/>
</dbReference>
<keyword evidence="2" id="KW-1185">Reference proteome</keyword>
<evidence type="ECO:0000313" key="1">
    <source>
        <dbReference type="EMBL" id="MBH5336724.1"/>
    </source>
</evidence>
<comment type="caution">
    <text evidence="1">The sequence shown here is derived from an EMBL/GenBank/DDBJ whole genome shotgun (WGS) entry which is preliminary data.</text>
</comment>
<organism evidence="1 2">
    <name type="scientific">Streptomyces pactum</name>
    <dbReference type="NCBI Taxonomy" id="68249"/>
    <lineage>
        <taxon>Bacteria</taxon>
        <taxon>Bacillati</taxon>
        <taxon>Actinomycetota</taxon>
        <taxon>Actinomycetes</taxon>
        <taxon>Kitasatosporales</taxon>
        <taxon>Streptomycetaceae</taxon>
        <taxon>Streptomyces</taxon>
    </lineage>
</organism>
<dbReference type="Proteomes" id="UP000807371">
    <property type="component" value="Unassembled WGS sequence"/>
</dbReference>
<proteinExistence type="predicted"/>
<evidence type="ECO:0000313" key="2">
    <source>
        <dbReference type="Proteomes" id="UP000807371"/>
    </source>
</evidence>
<name>A0ABS0NNS7_9ACTN</name>
<dbReference type="InterPro" id="IPR010985">
    <property type="entry name" value="Ribbon_hlx_hlx"/>
</dbReference>
<dbReference type="Gene3D" id="1.10.1220.10">
    <property type="entry name" value="Met repressor-like"/>
    <property type="match status" value="1"/>
</dbReference>
<dbReference type="CDD" id="cd21631">
    <property type="entry name" value="RHH_CopG_NikR-like"/>
    <property type="match status" value="1"/>
</dbReference>
<dbReference type="RefSeq" id="WP_197990097.1">
    <property type="nucleotide sequence ID" value="NZ_JACYXC010000001.1"/>
</dbReference>
<protein>
    <submittedName>
        <fullName evidence="1">Ribbon-helix-helix protein, CopG family</fullName>
    </submittedName>
</protein>
<dbReference type="SUPFAM" id="SSF47598">
    <property type="entry name" value="Ribbon-helix-helix"/>
    <property type="match status" value="1"/>
</dbReference>
<accession>A0ABS0NNS7</accession>
<gene>
    <name evidence="1" type="ORF">IHE55_18895</name>
</gene>